<dbReference type="Proteomes" id="UP000288805">
    <property type="component" value="Unassembled WGS sequence"/>
</dbReference>
<reference evidence="1 2" key="1">
    <citation type="journal article" date="2018" name="PLoS Genet.">
        <title>Population sequencing reveals clonal diversity and ancestral inbreeding in the grapevine cultivar Chardonnay.</title>
        <authorList>
            <person name="Roach M.J."/>
            <person name="Johnson D.L."/>
            <person name="Bohlmann J."/>
            <person name="van Vuuren H.J."/>
            <person name="Jones S.J."/>
            <person name="Pretorius I.S."/>
            <person name="Schmidt S.A."/>
            <person name="Borneman A.R."/>
        </authorList>
    </citation>
    <scope>NUCLEOTIDE SEQUENCE [LARGE SCALE GENOMIC DNA]</scope>
    <source>
        <strain evidence="2">cv. Chardonnay</strain>
        <tissue evidence="1">Leaf</tissue>
    </source>
</reference>
<proteinExistence type="predicted"/>
<dbReference type="EMBL" id="QGNW01000736">
    <property type="protein sequence ID" value="RVW63613.1"/>
    <property type="molecule type" value="Genomic_DNA"/>
</dbReference>
<gene>
    <name evidence="1" type="ORF">CK203_057391</name>
</gene>
<comment type="caution">
    <text evidence="1">The sequence shown here is derived from an EMBL/GenBank/DDBJ whole genome shotgun (WGS) entry which is preliminary data.</text>
</comment>
<accession>A0A438FUH6</accession>
<sequence>MIFLFPSDEEDAALGGLPNSLGISCSPFSSVFENLSEDQHSTFEAPGSRLAVIVSGRPLLVVGHPNGCTLSYFVHPVQISS</sequence>
<name>A0A438FUH6_VITVI</name>
<protein>
    <submittedName>
        <fullName evidence="1">Uncharacterized protein</fullName>
    </submittedName>
</protein>
<evidence type="ECO:0000313" key="1">
    <source>
        <dbReference type="EMBL" id="RVW63613.1"/>
    </source>
</evidence>
<evidence type="ECO:0000313" key="2">
    <source>
        <dbReference type="Proteomes" id="UP000288805"/>
    </source>
</evidence>
<dbReference type="AlphaFoldDB" id="A0A438FUH6"/>
<organism evidence="1 2">
    <name type="scientific">Vitis vinifera</name>
    <name type="common">Grape</name>
    <dbReference type="NCBI Taxonomy" id="29760"/>
    <lineage>
        <taxon>Eukaryota</taxon>
        <taxon>Viridiplantae</taxon>
        <taxon>Streptophyta</taxon>
        <taxon>Embryophyta</taxon>
        <taxon>Tracheophyta</taxon>
        <taxon>Spermatophyta</taxon>
        <taxon>Magnoliopsida</taxon>
        <taxon>eudicotyledons</taxon>
        <taxon>Gunneridae</taxon>
        <taxon>Pentapetalae</taxon>
        <taxon>rosids</taxon>
        <taxon>Vitales</taxon>
        <taxon>Vitaceae</taxon>
        <taxon>Viteae</taxon>
        <taxon>Vitis</taxon>
    </lineage>
</organism>